<dbReference type="AlphaFoldDB" id="S0FP22"/>
<dbReference type="RefSeq" id="WP_004623141.1">
    <property type="nucleotide sequence ID" value="NZ_AORV01000009.1"/>
</dbReference>
<evidence type="ECO:0000256" key="1">
    <source>
        <dbReference type="ARBA" id="ARBA00022729"/>
    </source>
</evidence>
<dbReference type="STRING" id="1195236.CTER_5499"/>
<protein>
    <submittedName>
        <fullName evidence="3">Putative xylanase/chitin deacetylase</fullName>
    </submittedName>
</protein>
<dbReference type="GO" id="GO:0045493">
    <property type="term" value="P:xylan catabolic process"/>
    <property type="evidence" value="ECO:0007669"/>
    <property type="project" value="UniProtKB-KW"/>
</dbReference>
<reference evidence="3 4" key="1">
    <citation type="journal article" date="2013" name="Genome Announc.">
        <title>Draft Genome Sequence of the Cellulolytic, Mesophilic, Anaerobic Bacterium Clostridium termitidis Strain CT1112 (DSM 5398).</title>
        <authorList>
            <person name="Lal S."/>
            <person name="Ramachandran U."/>
            <person name="Zhang X."/>
            <person name="Munir R."/>
            <person name="Sparling R."/>
            <person name="Levin D.B."/>
        </authorList>
    </citation>
    <scope>NUCLEOTIDE SEQUENCE [LARGE SCALE GENOMIC DNA]</scope>
    <source>
        <strain evidence="3 4">CT1112</strain>
    </source>
</reference>
<dbReference type="GO" id="GO:0016798">
    <property type="term" value="F:hydrolase activity, acting on glycosyl bonds"/>
    <property type="evidence" value="ECO:0007669"/>
    <property type="project" value="UniProtKB-KW"/>
</dbReference>
<keyword evidence="3" id="KW-0378">Hydrolase</keyword>
<organism evidence="3 4">
    <name type="scientific">Ruminiclostridium cellobioparum subsp. termitidis CT1112</name>
    <dbReference type="NCBI Taxonomy" id="1195236"/>
    <lineage>
        <taxon>Bacteria</taxon>
        <taxon>Bacillati</taxon>
        <taxon>Bacillota</taxon>
        <taxon>Clostridia</taxon>
        <taxon>Eubacteriales</taxon>
        <taxon>Oscillospiraceae</taxon>
        <taxon>Ruminiclostridium</taxon>
    </lineage>
</organism>
<sequence length="249" mass="28515">MSFTTLLYHEIRESRMHRPEQASPIEVKQDYRDNLPPPLFVTLKNFLAQMEYLHENGFHTLTLSEIKDYYYRGAGLPEKSVLLTFDDCYQSVGLYAYPTLKKYGFHAVAFVVTGWLNTQRKPFDPEKSICLTVKELEEMSNIFEYANHTDQFHTRTGTTVSRMLEADQEKTSEDLDRCNASPLVGAKDVFAYPFGLYSDLNVALLKNKGFKLAFTTEGGSNTKDTPPLLLKRNVIPYSMDMETFRGITG</sequence>
<evidence type="ECO:0000259" key="2">
    <source>
        <dbReference type="PROSITE" id="PS51677"/>
    </source>
</evidence>
<evidence type="ECO:0000313" key="4">
    <source>
        <dbReference type="Proteomes" id="UP000014155"/>
    </source>
</evidence>
<dbReference type="InterPro" id="IPR051398">
    <property type="entry name" value="Polysacch_Deacetylase"/>
</dbReference>
<dbReference type="SUPFAM" id="SSF88713">
    <property type="entry name" value="Glycoside hydrolase/deacetylase"/>
    <property type="match status" value="1"/>
</dbReference>
<dbReference type="InterPro" id="IPR002509">
    <property type="entry name" value="NODB_dom"/>
</dbReference>
<keyword evidence="4" id="KW-1185">Reference proteome</keyword>
<dbReference type="Pfam" id="PF01522">
    <property type="entry name" value="Polysacc_deac_1"/>
    <property type="match status" value="1"/>
</dbReference>
<dbReference type="PROSITE" id="PS51677">
    <property type="entry name" value="NODB"/>
    <property type="match status" value="1"/>
</dbReference>
<dbReference type="GO" id="GO:0016810">
    <property type="term" value="F:hydrolase activity, acting on carbon-nitrogen (but not peptide) bonds"/>
    <property type="evidence" value="ECO:0007669"/>
    <property type="project" value="InterPro"/>
</dbReference>
<proteinExistence type="predicted"/>
<dbReference type="EMBL" id="AORV01000009">
    <property type="protein sequence ID" value="EMS73980.1"/>
    <property type="molecule type" value="Genomic_DNA"/>
</dbReference>
<evidence type="ECO:0000313" key="3">
    <source>
        <dbReference type="EMBL" id="EMS73980.1"/>
    </source>
</evidence>
<name>S0FP22_RUMCE</name>
<dbReference type="PANTHER" id="PTHR34216:SF7">
    <property type="entry name" value="POLY-BETA-1,6-N-ACETYL-D-GLUCOSAMINE N-DEACETYLASE"/>
    <property type="match status" value="1"/>
</dbReference>
<dbReference type="eggNOG" id="COG0726">
    <property type="taxonomic scope" value="Bacteria"/>
</dbReference>
<feature type="domain" description="NodB homology" evidence="2">
    <location>
        <begin position="79"/>
        <end position="249"/>
    </location>
</feature>
<gene>
    <name evidence="3" type="ORF">CTER_5499</name>
</gene>
<dbReference type="PANTHER" id="PTHR34216">
    <property type="match status" value="1"/>
</dbReference>
<keyword evidence="1" id="KW-0732">Signal</keyword>
<dbReference type="InterPro" id="IPR011330">
    <property type="entry name" value="Glyco_hydro/deAcase_b/a-brl"/>
</dbReference>
<keyword evidence="3" id="KW-0326">Glycosidase</keyword>
<comment type="caution">
    <text evidence="3">The sequence shown here is derived from an EMBL/GenBank/DDBJ whole genome shotgun (WGS) entry which is preliminary data.</text>
</comment>
<keyword evidence="3" id="KW-0119">Carbohydrate metabolism</keyword>
<keyword evidence="3" id="KW-0624">Polysaccharide degradation</keyword>
<keyword evidence="3" id="KW-0858">Xylan degradation</keyword>
<accession>S0FP22</accession>
<dbReference type="PATRIC" id="fig|1195236.3.peg.300"/>
<dbReference type="Gene3D" id="3.20.20.370">
    <property type="entry name" value="Glycoside hydrolase/deacetylase"/>
    <property type="match status" value="1"/>
</dbReference>
<dbReference type="Proteomes" id="UP000014155">
    <property type="component" value="Unassembled WGS sequence"/>
</dbReference>